<dbReference type="Proteomes" id="UP001359559">
    <property type="component" value="Unassembled WGS sequence"/>
</dbReference>
<organism evidence="1 2">
    <name type="scientific">Clitoria ternatea</name>
    <name type="common">Butterfly pea</name>
    <dbReference type="NCBI Taxonomy" id="43366"/>
    <lineage>
        <taxon>Eukaryota</taxon>
        <taxon>Viridiplantae</taxon>
        <taxon>Streptophyta</taxon>
        <taxon>Embryophyta</taxon>
        <taxon>Tracheophyta</taxon>
        <taxon>Spermatophyta</taxon>
        <taxon>Magnoliopsida</taxon>
        <taxon>eudicotyledons</taxon>
        <taxon>Gunneridae</taxon>
        <taxon>Pentapetalae</taxon>
        <taxon>rosids</taxon>
        <taxon>fabids</taxon>
        <taxon>Fabales</taxon>
        <taxon>Fabaceae</taxon>
        <taxon>Papilionoideae</taxon>
        <taxon>50 kb inversion clade</taxon>
        <taxon>NPAAA clade</taxon>
        <taxon>indigoferoid/millettioid clade</taxon>
        <taxon>Phaseoleae</taxon>
        <taxon>Clitoria</taxon>
    </lineage>
</organism>
<gene>
    <name evidence="1" type="ORF">RJT34_26599</name>
</gene>
<name>A0AAN9F7F3_CLITE</name>
<proteinExistence type="predicted"/>
<reference evidence="1 2" key="1">
    <citation type="submission" date="2024-01" db="EMBL/GenBank/DDBJ databases">
        <title>The genomes of 5 underutilized Papilionoideae crops provide insights into root nodulation and disease resistance.</title>
        <authorList>
            <person name="Yuan L."/>
        </authorList>
    </citation>
    <scope>NUCLEOTIDE SEQUENCE [LARGE SCALE GENOMIC DNA]</scope>
    <source>
        <strain evidence="1">LY-2023</strain>
        <tissue evidence="1">Leaf</tissue>
    </source>
</reference>
<dbReference type="EMBL" id="JAYKXN010000007">
    <property type="protein sequence ID" value="KAK7271019.1"/>
    <property type="molecule type" value="Genomic_DNA"/>
</dbReference>
<keyword evidence="2" id="KW-1185">Reference proteome</keyword>
<evidence type="ECO:0000313" key="1">
    <source>
        <dbReference type="EMBL" id="KAK7271019.1"/>
    </source>
</evidence>
<accession>A0AAN9F7F3</accession>
<comment type="caution">
    <text evidence="1">The sequence shown here is derived from an EMBL/GenBank/DDBJ whole genome shotgun (WGS) entry which is preliminary data.</text>
</comment>
<protein>
    <submittedName>
        <fullName evidence="1">Uncharacterized protein</fullName>
    </submittedName>
</protein>
<dbReference type="AlphaFoldDB" id="A0AAN9F7F3"/>
<evidence type="ECO:0000313" key="2">
    <source>
        <dbReference type="Proteomes" id="UP001359559"/>
    </source>
</evidence>
<sequence>MAPEVILQTGDNNLPEVSSCQISLDVVVETAVYDSKYQPSTVFVYMCIRAHPFVTGEHMNSLPLSSNVTGLELKKPETTLYEEFYNSLNTSSPYGIGSTNDAAAAVGIIEIIRF</sequence>